<evidence type="ECO:0000313" key="8">
    <source>
        <dbReference type="Proteomes" id="UP001530315"/>
    </source>
</evidence>
<evidence type="ECO:0000259" key="3">
    <source>
        <dbReference type="Pfam" id="PF17404"/>
    </source>
</evidence>
<comment type="subcellular location">
    <subcellularLocation>
        <location evidence="1">Nucleus</location>
        <location evidence="1">Nucleolus</location>
    </subcellularLocation>
</comment>
<dbReference type="Gene3D" id="3.30.70.3030">
    <property type="match status" value="1"/>
</dbReference>
<evidence type="ECO:0008006" key="9">
    <source>
        <dbReference type="Google" id="ProtNLM"/>
    </source>
</evidence>
<dbReference type="InterPro" id="IPR035368">
    <property type="entry name" value="Nrap_D3"/>
</dbReference>
<name>A0ABD3MYA8_9STRA</name>
<dbReference type="InterPro" id="IPR035371">
    <property type="entry name" value="Nrap_D6"/>
</dbReference>
<dbReference type="Pfam" id="PF17404">
    <property type="entry name" value="Nrap_D3"/>
    <property type="match status" value="1"/>
</dbReference>
<dbReference type="EMBL" id="JALLAZ020001680">
    <property type="protein sequence ID" value="KAL3768362.1"/>
    <property type="molecule type" value="Genomic_DNA"/>
</dbReference>
<dbReference type="Pfam" id="PF17407">
    <property type="entry name" value="Nrap_D6"/>
    <property type="match status" value="1"/>
</dbReference>
<feature type="domain" description="Nrap protein" evidence="3">
    <location>
        <begin position="418"/>
        <end position="485"/>
    </location>
</feature>
<dbReference type="Proteomes" id="UP001530315">
    <property type="component" value="Unassembled WGS sequence"/>
</dbReference>
<evidence type="ECO:0000313" key="7">
    <source>
        <dbReference type="EMBL" id="KAL3768362.1"/>
    </source>
</evidence>
<evidence type="ECO:0000259" key="6">
    <source>
        <dbReference type="Pfam" id="PF17407"/>
    </source>
</evidence>
<dbReference type="GO" id="GO:0005730">
    <property type="term" value="C:nucleolus"/>
    <property type="evidence" value="ECO:0007669"/>
    <property type="project" value="UniProtKB-SubCell"/>
</dbReference>
<keyword evidence="1" id="KW-0694">RNA-binding</keyword>
<dbReference type="Pfam" id="PF17406">
    <property type="entry name" value="Nrap_D5"/>
    <property type="match status" value="1"/>
</dbReference>
<feature type="domain" description="Nrap protein" evidence="6">
    <location>
        <begin position="1030"/>
        <end position="1136"/>
    </location>
</feature>
<proteinExistence type="inferred from homology"/>
<gene>
    <name evidence="7" type="ORF">ACHAW5_005200</name>
</gene>
<comment type="similarity">
    <text evidence="1">Belongs to the NRAP family.</text>
</comment>
<dbReference type="Gene3D" id="1.10.1410.10">
    <property type="match status" value="1"/>
</dbReference>
<dbReference type="GO" id="GO:0003723">
    <property type="term" value="F:RNA binding"/>
    <property type="evidence" value="ECO:0007669"/>
    <property type="project" value="UniProtKB-KW"/>
</dbReference>
<dbReference type="InterPro" id="IPR035370">
    <property type="entry name" value="Nrap_D5"/>
</dbReference>
<keyword evidence="8" id="KW-1185">Reference proteome</keyword>
<dbReference type="InterPro" id="IPR035369">
    <property type="entry name" value="Nrap_D4"/>
</dbReference>
<keyword evidence="1" id="KW-0539">Nucleus</keyword>
<comment type="caution">
    <text evidence="7">The sequence shown here is derived from an EMBL/GenBank/DDBJ whole genome shotgun (WGS) entry which is preliminary data.</text>
</comment>
<feature type="domain" description="Nrap protein" evidence="4">
    <location>
        <begin position="605"/>
        <end position="783"/>
    </location>
</feature>
<dbReference type="PANTHER" id="PTHR17972">
    <property type="entry name" value="NUCLEOLAR RNA-ASSOCIATED PROTEIN"/>
    <property type="match status" value="1"/>
</dbReference>
<dbReference type="PANTHER" id="PTHR17972:SF0">
    <property type="entry name" value="NUCLEOLAR PROTEIN 6"/>
    <property type="match status" value="1"/>
</dbReference>
<protein>
    <recommendedName>
        <fullName evidence="9">U3 small nucleolar RNA-associated protein 22</fullName>
    </recommendedName>
</protein>
<evidence type="ECO:0000259" key="4">
    <source>
        <dbReference type="Pfam" id="PF17405"/>
    </source>
</evidence>
<feature type="domain" description="Nrap protein" evidence="5">
    <location>
        <begin position="785"/>
        <end position="904"/>
    </location>
</feature>
<feature type="region of interest" description="Disordered" evidence="2">
    <location>
        <begin position="277"/>
        <end position="302"/>
    </location>
</feature>
<reference evidence="7 8" key="1">
    <citation type="submission" date="2024-10" db="EMBL/GenBank/DDBJ databases">
        <title>Updated reference genomes for cyclostephanoid diatoms.</title>
        <authorList>
            <person name="Roberts W.R."/>
            <person name="Alverson A.J."/>
        </authorList>
    </citation>
    <scope>NUCLEOTIDE SEQUENCE [LARGE SCALE GENOMIC DNA]</scope>
    <source>
        <strain evidence="7 8">AJA276-08</strain>
    </source>
</reference>
<dbReference type="Pfam" id="PF17405">
    <property type="entry name" value="Nrap_D4"/>
    <property type="match status" value="1"/>
</dbReference>
<organism evidence="7 8">
    <name type="scientific">Stephanodiscus triporus</name>
    <dbReference type="NCBI Taxonomy" id="2934178"/>
    <lineage>
        <taxon>Eukaryota</taxon>
        <taxon>Sar</taxon>
        <taxon>Stramenopiles</taxon>
        <taxon>Ochrophyta</taxon>
        <taxon>Bacillariophyta</taxon>
        <taxon>Coscinodiscophyceae</taxon>
        <taxon>Thalassiosirophycidae</taxon>
        <taxon>Stephanodiscales</taxon>
        <taxon>Stephanodiscaceae</taxon>
        <taxon>Stephanodiscus</taxon>
    </lineage>
</organism>
<accession>A0ABD3MYA8</accession>
<dbReference type="AlphaFoldDB" id="A0ABD3MYA8"/>
<evidence type="ECO:0000256" key="2">
    <source>
        <dbReference type="SAM" id="MobiDB-lite"/>
    </source>
</evidence>
<evidence type="ECO:0000259" key="5">
    <source>
        <dbReference type="Pfam" id="PF17406"/>
    </source>
</evidence>
<dbReference type="InterPro" id="IPR005554">
    <property type="entry name" value="NOL6/Upt22"/>
</dbReference>
<sequence>MHLTSTTRLINSTISSLAAPASSSSSSAAAAGGGVFVATTAFHEALLLLKVWSLQRGFLRGHDSFTTTTIGVVLVYLYRTGTIGRRAGCVQAFAAFMKFWSETDWLGEDDTTSTSSTVAGRRGTGTGRGKKAAFVIPDVDAGWNESQTAARSAQARRYLKEVRGNPSTADASTPRTLLDCYRTCYSSSGPADDRHVDSPVLLDPTMTLNYLARLSPSFVRESRAEARAALGYVHGGGGGGVGGEGSAFRRLFLETNRFWTRYDAYVRIPLSVVPRTTSSIGASGGDGRKKRGRGKDVDSREGGRRVWGGDVDDLGYDESVCRGVVGVLSRALGDRAIFVRALTTGNGVDVRGAAAAGPQGDKGTRNADDVFATTAIYDSDQGHCVPIRGSARHVALGYAARACDRCASSPASLPSSNDVMDPCLVVGIRIDPDASRRVVDRGPPAEDVRGSEAFVALWGEVHAQLRRFQDGAIVRAVVWNDPAATAPTRVESIQFSGMDRSMGGIVEKIVQHIVRLHFTDDDGKEAAAKKKKGKDSKLIAFELRNMISFIDGCASSSPKSSLFSDSLALHKNILTAFDSLADFLRQNTRTTIDNSLGNKGRRASNLGLPLAIDEVEPLSPCLRYSALFPPVPHPLLGGSGGDVLGSDKRKVSGANVGSPILVQIRFEGTSKWPASLNAMGAAKCAMLIQLAEGIDKMKRERGSGGAEVDDLASFDGPMDVTPKYLDLGYRGYSWRIIVRADQELRMLKGLQNPTVEAKALRLSLINRHVRGAMHHSLIHAIHTRHPSASSVVRLAHRWVASHMLSDMIPQDAIELMVARIYTETSGKSNVLVDTPPSSAVAGFLRFLRLLSTHDWVREPLIVDPQNHISNHDRRLIHSQFISVRGPDFSKGPAMYIISPADYDSVEDMAGSKVVGDAQQAVVHATEHVWAPTVTSKFPEKVVLCRAAALAKCSHDHLTACIVRGNIGNGWVAAFHESQASLSSFSALLRVETGYITDPGCSSTNADCTIDCDQPLVPFERSLQKRCAGAKELRKKFYKNLVLEKDTLHEWQPVRSLVNALRSRYNDYAVFFYNEFAPDIIAMIWRPDAFKPQPFSAIASDFKRPAAEFWQNDDLVITNTEDLMAEIRYCASNIVSTFKVFDDKKPDDVHSVNGTKKPCLAD</sequence>
<evidence type="ECO:0000256" key="1">
    <source>
        <dbReference type="RuleBase" id="RU364032"/>
    </source>
</evidence>